<dbReference type="CDD" id="cd13949">
    <property type="entry name" value="7tm_V1R_pheromone"/>
    <property type="match status" value="1"/>
</dbReference>
<dbReference type="AlphaFoldDB" id="A0A6J3HE99"/>
<evidence type="ECO:0000256" key="11">
    <source>
        <dbReference type="ARBA" id="ARBA00023180"/>
    </source>
</evidence>
<keyword evidence="9 13" id="KW-0472">Membrane</keyword>
<feature type="transmembrane region" description="Helical" evidence="13">
    <location>
        <begin position="133"/>
        <end position="152"/>
    </location>
</feature>
<keyword evidence="15" id="KW-1185">Reference proteome</keyword>
<dbReference type="SUPFAM" id="SSF81321">
    <property type="entry name" value="Family A G protein-coupled receptor-like"/>
    <property type="match status" value="1"/>
</dbReference>
<evidence type="ECO:0000256" key="5">
    <source>
        <dbReference type="ARBA" id="ARBA00022507"/>
    </source>
</evidence>
<proteinExistence type="inferred from homology"/>
<protein>
    <recommendedName>
        <fullName evidence="13">Vomeronasal type-1 receptor</fullName>
    </recommendedName>
</protein>
<feature type="domain" description="G-protein coupled receptors family 1 profile" evidence="14">
    <location>
        <begin position="22"/>
        <end position="293"/>
    </location>
</feature>
<keyword evidence="12 13" id="KW-0807">Transducer</keyword>
<organism evidence="15 16">
    <name type="scientific">Sapajus apella</name>
    <name type="common">Brown-capped capuchin</name>
    <name type="synonym">Cebus apella</name>
    <dbReference type="NCBI Taxonomy" id="9515"/>
    <lineage>
        <taxon>Eukaryota</taxon>
        <taxon>Metazoa</taxon>
        <taxon>Chordata</taxon>
        <taxon>Craniata</taxon>
        <taxon>Vertebrata</taxon>
        <taxon>Euteleostomi</taxon>
        <taxon>Mammalia</taxon>
        <taxon>Eutheria</taxon>
        <taxon>Euarchontoglires</taxon>
        <taxon>Primates</taxon>
        <taxon>Haplorrhini</taxon>
        <taxon>Platyrrhini</taxon>
        <taxon>Cebidae</taxon>
        <taxon>Cebinae</taxon>
        <taxon>Sapajus</taxon>
    </lineage>
</organism>
<comment type="subcellular location">
    <subcellularLocation>
        <location evidence="2 13">Cell membrane</location>
        <topology evidence="2 13">Multi-pass membrane protein</topology>
    </subcellularLocation>
</comment>
<dbReference type="PROSITE" id="PS51257">
    <property type="entry name" value="PROKAR_LIPOPROTEIN"/>
    <property type="match status" value="1"/>
</dbReference>
<evidence type="ECO:0000256" key="13">
    <source>
        <dbReference type="RuleBase" id="RU364061"/>
    </source>
</evidence>
<evidence type="ECO:0000256" key="4">
    <source>
        <dbReference type="ARBA" id="ARBA00022475"/>
    </source>
</evidence>
<dbReference type="InterPro" id="IPR004072">
    <property type="entry name" value="Vmron_rcpt_1"/>
</dbReference>
<evidence type="ECO:0000256" key="1">
    <source>
        <dbReference type="ARBA" id="ARBA00003878"/>
    </source>
</evidence>
<gene>
    <name evidence="16" type="primary">LOC116546771</name>
</gene>
<keyword evidence="10 13" id="KW-0675">Receptor</keyword>
<evidence type="ECO:0000259" key="14">
    <source>
        <dbReference type="PROSITE" id="PS50262"/>
    </source>
</evidence>
<evidence type="ECO:0000313" key="15">
    <source>
        <dbReference type="Proteomes" id="UP000504640"/>
    </source>
</evidence>
<keyword evidence="5 13" id="KW-0589">Pheromone response</keyword>
<dbReference type="GeneID" id="116546771"/>
<dbReference type="GO" id="GO:0005886">
    <property type="term" value="C:plasma membrane"/>
    <property type="evidence" value="ECO:0007669"/>
    <property type="project" value="UniProtKB-SubCell"/>
</dbReference>
<keyword evidence="7 13" id="KW-1133">Transmembrane helix</keyword>
<dbReference type="PANTHER" id="PTHR24062">
    <property type="entry name" value="VOMERONASAL TYPE-1 RECEPTOR"/>
    <property type="match status" value="1"/>
</dbReference>
<feature type="transmembrane region" description="Helical" evidence="13">
    <location>
        <begin position="6"/>
        <end position="28"/>
    </location>
</feature>
<feature type="transmembrane region" description="Helical" evidence="13">
    <location>
        <begin position="179"/>
        <end position="199"/>
    </location>
</feature>
<comment type="function">
    <text evidence="1">Putative pheromone receptor.</text>
</comment>
<dbReference type="Proteomes" id="UP000504640">
    <property type="component" value="Unplaced"/>
</dbReference>
<evidence type="ECO:0000256" key="2">
    <source>
        <dbReference type="ARBA" id="ARBA00004651"/>
    </source>
</evidence>
<dbReference type="Pfam" id="PF03402">
    <property type="entry name" value="V1R"/>
    <property type="match status" value="1"/>
</dbReference>
<evidence type="ECO:0000256" key="3">
    <source>
        <dbReference type="ARBA" id="ARBA00010663"/>
    </source>
</evidence>
<evidence type="ECO:0000313" key="16">
    <source>
        <dbReference type="RefSeq" id="XP_032128828.1"/>
    </source>
</evidence>
<dbReference type="PRINTS" id="PR01534">
    <property type="entry name" value="VOMERONASL1R"/>
</dbReference>
<reference evidence="16" key="1">
    <citation type="submission" date="2025-08" db="UniProtKB">
        <authorList>
            <consortium name="RefSeq"/>
        </authorList>
    </citation>
    <scope>IDENTIFICATION</scope>
    <source>
        <tissue evidence="16">Blood</tissue>
    </source>
</reference>
<feature type="transmembrane region" description="Helical" evidence="13">
    <location>
        <begin position="243"/>
        <end position="266"/>
    </location>
</feature>
<keyword evidence="6 13" id="KW-0812">Transmembrane</keyword>
<dbReference type="GO" id="GO:0019236">
    <property type="term" value="P:response to pheromone"/>
    <property type="evidence" value="ECO:0007669"/>
    <property type="project" value="UniProtKB-KW"/>
</dbReference>
<sequence length="314" mass="34697">MASRDLAIGMIFLSQMIVGCLGNFFLLYHYSFLCFTRGALQSTDLILMHLTVANSLVLLSKGIPQTMAAFGLKDSLSDTGCQLVFYVHRVGRGVCIGNTCLLSIFQAITISPRELRWAQLKLHTLKYIGSSNILVMCWILNMLVNVAVALHVTGKWNSINSTKTSDYGYCSGRGRIPHLLNIVLLSLLDVLCLGLMTLASLSHRAGPGSTVFILLRHKRQVQHIRGTNLSPRASPESRVTQSILVLVSTFVLFYSLSSIFILHMSLFPNPSWWLVNTSALITACFPTVSLFVIMSRDPRIPRLDSACCGRNTVS</sequence>
<name>A0A6J3HE99_SAPAP</name>
<keyword evidence="11" id="KW-0325">Glycoprotein</keyword>
<evidence type="ECO:0000256" key="8">
    <source>
        <dbReference type="ARBA" id="ARBA00023040"/>
    </source>
</evidence>
<evidence type="ECO:0000256" key="7">
    <source>
        <dbReference type="ARBA" id="ARBA00022989"/>
    </source>
</evidence>
<comment type="similarity">
    <text evidence="3 13">Belongs to the G-protein coupled receptor 1 family.</text>
</comment>
<dbReference type="GO" id="GO:0007606">
    <property type="term" value="P:sensory perception of chemical stimulus"/>
    <property type="evidence" value="ECO:0007669"/>
    <property type="project" value="UniProtKB-ARBA"/>
</dbReference>
<evidence type="ECO:0000256" key="10">
    <source>
        <dbReference type="ARBA" id="ARBA00023170"/>
    </source>
</evidence>
<dbReference type="PROSITE" id="PS50262">
    <property type="entry name" value="G_PROTEIN_RECEP_F1_2"/>
    <property type="match status" value="1"/>
</dbReference>
<feature type="transmembrane region" description="Helical" evidence="13">
    <location>
        <begin position="272"/>
        <end position="293"/>
    </location>
</feature>
<accession>A0A6J3HE99</accession>
<evidence type="ECO:0000256" key="6">
    <source>
        <dbReference type="ARBA" id="ARBA00022692"/>
    </source>
</evidence>
<keyword evidence="4 13" id="KW-1003">Cell membrane</keyword>
<dbReference type="GO" id="GO:0016503">
    <property type="term" value="F:pheromone receptor activity"/>
    <property type="evidence" value="ECO:0007669"/>
    <property type="project" value="InterPro"/>
</dbReference>
<evidence type="ECO:0000256" key="12">
    <source>
        <dbReference type="ARBA" id="ARBA00023224"/>
    </source>
</evidence>
<dbReference type="FunFam" id="1.20.1070.10:FF:000033">
    <property type="entry name" value="Vomeronasal type-1 receptor"/>
    <property type="match status" value="1"/>
</dbReference>
<evidence type="ECO:0000256" key="9">
    <source>
        <dbReference type="ARBA" id="ARBA00023136"/>
    </source>
</evidence>
<dbReference type="RefSeq" id="XP_032128828.1">
    <property type="nucleotide sequence ID" value="XM_032272937.1"/>
</dbReference>
<keyword evidence="8 13" id="KW-0297">G-protein coupled receptor</keyword>
<dbReference type="Gene3D" id="1.20.1070.10">
    <property type="entry name" value="Rhodopsin 7-helix transmembrane proteins"/>
    <property type="match status" value="1"/>
</dbReference>
<dbReference type="InterPro" id="IPR017452">
    <property type="entry name" value="GPCR_Rhodpsn_7TM"/>
</dbReference>